<sequence length="358" mass="41798">MSKQVPTKALVLMKRVYQQVFPAVDRELTYWKRRALEIPDMELRSQALASMEAKRFHCQGGAVYSLLAGKEFEEAVRFIVAYQTISDYLDNLCDRSTSMDPADFRQLHQAMEDALVPGKETRNYYRYREEQDDGGYLAELAATCRHTVTHLDNYQMVKDYLLDLQCLYTDLQVHKHVAKQERVPRLTAWFHQHKTSFQGLDWYEFSAAAGSTLGVFSLVSYALSSHMDEEVAGKIYDGYFPYIQAVHIMLDYFIDQQEDEAEGDLNFCSYYEDQDRMKERFLFFIQQAESRSHSLPNPLFHQMVLEGLIGLYLGDPKVDELRNGPQMRRTLIKRGGWRSRFFYWNTALYYRLNGGKSG</sequence>
<dbReference type="InterPro" id="IPR019712">
    <property type="entry name" value="YtpB-like"/>
</dbReference>
<protein>
    <submittedName>
        <fullName evidence="1">Tetraprenyl-beta-curcumene synthase family protein</fullName>
    </submittedName>
</protein>
<dbReference type="RefSeq" id="WP_390268709.1">
    <property type="nucleotide sequence ID" value="NZ_JBHRSA010000010.1"/>
</dbReference>
<evidence type="ECO:0000313" key="2">
    <source>
        <dbReference type="Proteomes" id="UP001595279"/>
    </source>
</evidence>
<keyword evidence="2" id="KW-1185">Reference proteome</keyword>
<dbReference type="EMBL" id="JBHRSA010000010">
    <property type="protein sequence ID" value="MFC3039382.1"/>
    <property type="molecule type" value="Genomic_DNA"/>
</dbReference>
<dbReference type="Proteomes" id="UP001595279">
    <property type="component" value="Unassembled WGS sequence"/>
</dbReference>
<dbReference type="Pfam" id="PF10776">
    <property type="entry name" value="DUF2600"/>
    <property type="match status" value="1"/>
</dbReference>
<name>A0ABV7CSG0_9BACI</name>
<reference evidence="2" key="1">
    <citation type="journal article" date="2019" name="Int. J. Syst. Evol. Microbiol.">
        <title>The Global Catalogue of Microorganisms (GCM) 10K type strain sequencing project: providing services to taxonomists for standard genome sequencing and annotation.</title>
        <authorList>
            <consortium name="The Broad Institute Genomics Platform"/>
            <consortium name="The Broad Institute Genome Sequencing Center for Infectious Disease"/>
            <person name="Wu L."/>
            <person name="Ma J."/>
        </authorList>
    </citation>
    <scope>NUCLEOTIDE SEQUENCE [LARGE SCALE GENOMIC DNA]</scope>
    <source>
        <strain evidence="2">KCTC 13128</strain>
    </source>
</reference>
<gene>
    <name evidence="1" type="ORF">ACFOGI_03900</name>
</gene>
<accession>A0ABV7CSG0</accession>
<evidence type="ECO:0000313" key="1">
    <source>
        <dbReference type="EMBL" id="MFC3039382.1"/>
    </source>
</evidence>
<proteinExistence type="predicted"/>
<comment type="caution">
    <text evidence="1">The sequence shown here is derived from an EMBL/GenBank/DDBJ whole genome shotgun (WGS) entry which is preliminary data.</text>
</comment>
<organism evidence="1 2">
    <name type="scientific">Virgibacillus xinjiangensis</name>
    <dbReference type="NCBI Taxonomy" id="393090"/>
    <lineage>
        <taxon>Bacteria</taxon>
        <taxon>Bacillati</taxon>
        <taxon>Bacillota</taxon>
        <taxon>Bacilli</taxon>
        <taxon>Bacillales</taxon>
        <taxon>Bacillaceae</taxon>
        <taxon>Virgibacillus</taxon>
    </lineage>
</organism>